<keyword evidence="2" id="KW-1185">Reference proteome</keyword>
<reference evidence="1" key="1">
    <citation type="submission" date="2020-08" db="EMBL/GenBank/DDBJ databases">
        <title>Multicomponent nature underlies the extraordinary mechanical properties of spider dragline silk.</title>
        <authorList>
            <person name="Kono N."/>
            <person name="Nakamura H."/>
            <person name="Mori M."/>
            <person name="Yoshida Y."/>
            <person name="Ohtoshi R."/>
            <person name="Malay A.D."/>
            <person name="Moran D.A.P."/>
            <person name="Tomita M."/>
            <person name="Numata K."/>
            <person name="Arakawa K."/>
        </authorList>
    </citation>
    <scope>NUCLEOTIDE SEQUENCE</scope>
</reference>
<comment type="caution">
    <text evidence="1">The sequence shown here is derived from an EMBL/GenBank/DDBJ whole genome shotgun (WGS) entry which is preliminary data.</text>
</comment>
<evidence type="ECO:0000313" key="1">
    <source>
        <dbReference type="EMBL" id="GFT00390.1"/>
    </source>
</evidence>
<sequence length="80" mass="9134">MSSYIFGKSRNLIVEPTGVYDGPACFALRKEISIQVGSREEDIKQFFTQEFVPFENAAHTVHKDSTSEFTETLINFILEK</sequence>
<protein>
    <submittedName>
        <fullName evidence="1">Uncharacterized protein</fullName>
    </submittedName>
</protein>
<dbReference type="EMBL" id="BMAW01101628">
    <property type="protein sequence ID" value="GFT00390.1"/>
    <property type="molecule type" value="Genomic_DNA"/>
</dbReference>
<dbReference type="AlphaFoldDB" id="A0A8X6N939"/>
<gene>
    <name evidence="1" type="ORF">NPIL_145911</name>
</gene>
<name>A0A8X6N939_NEPPI</name>
<dbReference type="Proteomes" id="UP000887013">
    <property type="component" value="Unassembled WGS sequence"/>
</dbReference>
<evidence type="ECO:0000313" key="2">
    <source>
        <dbReference type="Proteomes" id="UP000887013"/>
    </source>
</evidence>
<accession>A0A8X6N939</accession>
<proteinExistence type="predicted"/>
<organism evidence="1 2">
    <name type="scientific">Nephila pilipes</name>
    <name type="common">Giant wood spider</name>
    <name type="synonym">Nephila maculata</name>
    <dbReference type="NCBI Taxonomy" id="299642"/>
    <lineage>
        <taxon>Eukaryota</taxon>
        <taxon>Metazoa</taxon>
        <taxon>Ecdysozoa</taxon>
        <taxon>Arthropoda</taxon>
        <taxon>Chelicerata</taxon>
        <taxon>Arachnida</taxon>
        <taxon>Araneae</taxon>
        <taxon>Araneomorphae</taxon>
        <taxon>Entelegynae</taxon>
        <taxon>Araneoidea</taxon>
        <taxon>Nephilidae</taxon>
        <taxon>Nephila</taxon>
    </lineage>
</organism>